<name>A0AC60P329_IXOPE</name>
<gene>
    <name evidence="1" type="ORF">HPB47_009195</name>
</gene>
<protein>
    <submittedName>
        <fullName evidence="1">Uncharacterized protein</fullName>
    </submittedName>
</protein>
<reference evidence="1 2" key="1">
    <citation type="journal article" date="2020" name="Cell">
        <title>Large-Scale Comparative Analyses of Tick Genomes Elucidate Their Genetic Diversity and Vector Capacities.</title>
        <authorList>
            <consortium name="Tick Genome and Microbiome Consortium (TIGMIC)"/>
            <person name="Jia N."/>
            <person name="Wang J."/>
            <person name="Shi W."/>
            <person name="Du L."/>
            <person name="Sun Y."/>
            <person name="Zhan W."/>
            <person name="Jiang J.F."/>
            <person name="Wang Q."/>
            <person name="Zhang B."/>
            <person name="Ji P."/>
            <person name="Bell-Sakyi L."/>
            <person name="Cui X.M."/>
            <person name="Yuan T.T."/>
            <person name="Jiang B.G."/>
            <person name="Yang W.F."/>
            <person name="Lam T.T."/>
            <person name="Chang Q.C."/>
            <person name="Ding S.J."/>
            <person name="Wang X.J."/>
            <person name="Zhu J.G."/>
            <person name="Ruan X.D."/>
            <person name="Zhao L."/>
            <person name="Wei J.T."/>
            <person name="Ye R.Z."/>
            <person name="Que T.C."/>
            <person name="Du C.H."/>
            <person name="Zhou Y.H."/>
            <person name="Cheng J.X."/>
            <person name="Dai P.F."/>
            <person name="Guo W.B."/>
            <person name="Han X.H."/>
            <person name="Huang E.J."/>
            <person name="Li L.F."/>
            <person name="Wei W."/>
            <person name="Gao Y.C."/>
            <person name="Liu J.Z."/>
            <person name="Shao H.Z."/>
            <person name="Wang X."/>
            <person name="Wang C.C."/>
            <person name="Yang T.C."/>
            <person name="Huo Q.B."/>
            <person name="Li W."/>
            <person name="Chen H.Y."/>
            <person name="Chen S.E."/>
            <person name="Zhou L.G."/>
            <person name="Ni X.B."/>
            <person name="Tian J.H."/>
            <person name="Sheng Y."/>
            <person name="Liu T."/>
            <person name="Pan Y.S."/>
            <person name="Xia L.Y."/>
            <person name="Li J."/>
            <person name="Zhao F."/>
            <person name="Cao W.C."/>
        </authorList>
    </citation>
    <scope>NUCLEOTIDE SEQUENCE [LARGE SCALE GENOMIC DNA]</scope>
    <source>
        <strain evidence="1">Iper-2018</strain>
    </source>
</reference>
<sequence length="1216" mass="133438">MWELRAALTKANRRSAPGLDGISNSVLSNLSDEGLEKLLDLYNKVWEEGALPEPWRVAKLLDAMVRKACRAGLGVLSFTHNADLDALGVHNSVTEMIEAHREAQELRLAGTAAGREILARVGVSRGNTGLAELPNETMRCVKVRPIPRHMHPTRDAGRRAARAQALERLFLKSGGAAGVELPAASEDLVCINGTQNVIVISCSCKERARKYVGITALKMGDTLHEARAYATVPEGCAKGVIRGIPLTHTRKQIEEALLGPRNPSLIAAERIGSSGAVIVVFEGEVVPSRVVFDSVVLRPSIPRFTGGDFPAVGRGRSSSVESRTSRSRSRSTGHQVSWAQVAAKKPSTGKGSKDNELMEKMKVMERERQELIQTNKELKAMVEALTRKVDQMEISSDASDNSPPMKRKVVGDKAIAVGIAAGKEQVQGQVDWERRFGVLEQNGRSLVVAGDFNASHETLGHGHNTRKALNLFSDAEEVGLMLVTDPGLPTRAARHFADRDTTPDLVYVNDARISWENLMEDLGSDHRVVEIEVPLREKPRQWRVKGLVNWDLFRALCPSGPIENVEARNRALRKRLAQLNGEIRKHCEALSRQQWDDVCARAEGSLHCGDTWQLLRHLLNEDSTKAAKGRKLKEVVGRSVRDLGVQKVKDWLKNKFLGKGEKTCRVRYEGPENPELDKPFEMWELRAALTKANRRSAPGLDGISNSVLSNLSDEGLEKLLDLYNKVWEEGALPEPWRVAKLVLIPKHNKPPDLEHLRPISITSCVWLIPKVPTLRVLGLVLQEKAGNSAMLDRLRAKVLAAMRLIQRVSSRRRGIREEGVLRLVQAFALSHIMYVGPYLKWWKAELNKLDAMVRKACRAGLGVLSFTHNVDLDALGVHNSVTEMIEAHREAQELRLAGTAAGREILARVGVSRGNTGLAELPNETMRCVKVRPIPRHMHPTRDAGRRAARAQALERLFLKSGGAVCVDAAVRDGVGVAVVTDLATGEIKTALSVRGGDVCVTEGIAISLAVSLPGVKAVLSDSMTAVRGYARGRVPPLVAKLCKPRNEVEVVWTPAHMGGNVAPDRMAREILGRAFGGAAVYAPVGYGEVLQAKREARRVYPPPHENLSREEAVLLRQLQVKCIFTPVLGRYVAPDVYRTDACVICGEKATVMHVLWDCSPVGAPGTLPEMLDAGVKDTTLEGQRRAVQKARELRDRQVRNRAPCTLTPGGAFGLP</sequence>
<dbReference type="Proteomes" id="UP000805193">
    <property type="component" value="Unassembled WGS sequence"/>
</dbReference>
<keyword evidence="2" id="KW-1185">Reference proteome</keyword>
<dbReference type="EMBL" id="JABSTQ010011243">
    <property type="protein sequence ID" value="KAG0413639.1"/>
    <property type="molecule type" value="Genomic_DNA"/>
</dbReference>
<evidence type="ECO:0000313" key="2">
    <source>
        <dbReference type="Proteomes" id="UP000805193"/>
    </source>
</evidence>
<proteinExistence type="predicted"/>
<accession>A0AC60P329</accession>
<evidence type="ECO:0000313" key="1">
    <source>
        <dbReference type="EMBL" id="KAG0413639.1"/>
    </source>
</evidence>
<comment type="caution">
    <text evidence="1">The sequence shown here is derived from an EMBL/GenBank/DDBJ whole genome shotgun (WGS) entry which is preliminary data.</text>
</comment>
<organism evidence="1 2">
    <name type="scientific">Ixodes persulcatus</name>
    <name type="common">Taiga tick</name>
    <dbReference type="NCBI Taxonomy" id="34615"/>
    <lineage>
        <taxon>Eukaryota</taxon>
        <taxon>Metazoa</taxon>
        <taxon>Ecdysozoa</taxon>
        <taxon>Arthropoda</taxon>
        <taxon>Chelicerata</taxon>
        <taxon>Arachnida</taxon>
        <taxon>Acari</taxon>
        <taxon>Parasitiformes</taxon>
        <taxon>Ixodida</taxon>
        <taxon>Ixodoidea</taxon>
        <taxon>Ixodidae</taxon>
        <taxon>Ixodinae</taxon>
        <taxon>Ixodes</taxon>
    </lineage>
</organism>